<evidence type="ECO:0000259" key="2">
    <source>
        <dbReference type="Pfam" id="PF13648"/>
    </source>
</evidence>
<evidence type="ECO:0000313" key="4">
    <source>
        <dbReference type="Proteomes" id="UP001139286"/>
    </source>
</evidence>
<keyword evidence="1" id="KW-0732">Signal</keyword>
<protein>
    <recommendedName>
        <fullName evidence="2">Lipocalin-like domain-containing protein</fullName>
    </recommendedName>
</protein>
<dbReference type="EMBL" id="JAJAPX010000001">
    <property type="protein sequence ID" value="MCB4807546.1"/>
    <property type="molecule type" value="Genomic_DNA"/>
</dbReference>
<evidence type="ECO:0000256" key="1">
    <source>
        <dbReference type="SAM" id="SignalP"/>
    </source>
</evidence>
<dbReference type="Pfam" id="PF13648">
    <property type="entry name" value="Lipocalin_4"/>
    <property type="match status" value="1"/>
</dbReference>
<dbReference type="Proteomes" id="UP001139286">
    <property type="component" value="Unassembled WGS sequence"/>
</dbReference>
<organism evidence="3 4">
    <name type="scientific">Neotamlana sargassicola</name>
    <dbReference type="NCBI Taxonomy" id="2883125"/>
    <lineage>
        <taxon>Bacteria</taxon>
        <taxon>Pseudomonadati</taxon>
        <taxon>Bacteroidota</taxon>
        <taxon>Flavobacteriia</taxon>
        <taxon>Flavobacteriales</taxon>
        <taxon>Flavobacteriaceae</taxon>
        <taxon>Neotamlana</taxon>
    </lineage>
</organism>
<comment type="caution">
    <text evidence="3">The sequence shown here is derived from an EMBL/GenBank/DDBJ whole genome shotgun (WGS) entry which is preliminary data.</text>
</comment>
<feature type="chain" id="PRO_5040755652" description="Lipocalin-like domain-containing protein" evidence="1">
    <location>
        <begin position="19"/>
        <end position="279"/>
    </location>
</feature>
<reference evidence="3" key="1">
    <citation type="submission" date="2021-10" db="EMBL/GenBank/DDBJ databases">
        <title>Tamlana sargassums sp. nov., and Tamlana laminarinivorans sp. nov., two new bacteria isolated from the brown alga.</title>
        <authorList>
            <person name="Li J."/>
        </authorList>
    </citation>
    <scope>NUCLEOTIDE SEQUENCE</scope>
    <source>
        <strain evidence="3">62-3</strain>
    </source>
</reference>
<name>A0A9X1L6A6_9FLAO</name>
<evidence type="ECO:0000313" key="3">
    <source>
        <dbReference type="EMBL" id="MCB4807546.1"/>
    </source>
</evidence>
<feature type="signal peptide" evidence="1">
    <location>
        <begin position="1"/>
        <end position="18"/>
    </location>
</feature>
<dbReference type="PROSITE" id="PS51257">
    <property type="entry name" value="PROKAR_LIPOPROTEIN"/>
    <property type="match status" value="1"/>
</dbReference>
<dbReference type="AlphaFoldDB" id="A0A9X1L6A6"/>
<accession>A0A9X1L6A6</accession>
<dbReference type="InterPro" id="IPR024311">
    <property type="entry name" value="Lipocalin-like"/>
</dbReference>
<feature type="domain" description="Lipocalin-like" evidence="2">
    <location>
        <begin position="32"/>
        <end position="107"/>
    </location>
</feature>
<proteinExistence type="predicted"/>
<sequence length="279" mass="31834">MKKIYLVLIAILSLVSCSTEDNTIENETHAKLIGKWYFDDPNIYPEGNNSFTFSTNGVVTYTNWNPYVDAFEDEDGTYSFDGDIMTMTFPDGVSLTFVQKVVFINNNIVEFQETGVSGELAYEGDYFRDGEIEEVEEDSSLKLLFDTGNVLTSGYGSPCYELSSESDNINTKLTFLLDGEEVNTYNYSSTPDYQVHESAMLDGDEIKIKFELVDFNPEVLDKGIIIYDIMVTIENSQGEVIRIENLGELYYCNDSRYEVTFIYNVKNDTFTIEDKTHQF</sequence>
<keyword evidence="4" id="KW-1185">Reference proteome</keyword>
<gene>
    <name evidence="3" type="ORF">LG651_04735</name>
</gene>
<dbReference type="RefSeq" id="WP_226694992.1">
    <property type="nucleotide sequence ID" value="NZ_JAJAPX010000001.1"/>
</dbReference>